<keyword evidence="4" id="KW-0548">Nucleotidyltransferase</keyword>
<dbReference type="Gene3D" id="3.90.176.10">
    <property type="entry name" value="Toxin ADP-ribosyltransferase, Chain A, domain 1"/>
    <property type="match status" value="1"/>
</dbReference>
<comment type="caution">
    <text evidence="7">The sequence shown here is derived from an EMBL/GenBank/DDBJ whole genome shotgun (WGS) entry which is preliminary data.</text>
</comment>
<comment type="catalytic activity">
    <reaction evidence="5 6">
        <text>L-arginyl-[protein] + NAD(+) = N(omega)-(ADP-D-ribosyl)-L-arginyl-[protein] + nicotinamide + H(+)</text>
        <dbReference type="Rhea" id="RHEA:19149"/>
        <dbReference type="Rhea" id="RHEA-COMP:10532"/>
        <dbReference type="Rhea" id="RHEA-COMP:15087"/>
        <dbReference type="ChEBI" id="CHEBI:15378"/>
        <dbReference type="ChEBI" id="CHEBI:17154"/>
        <dbReference type="ChEBI" id="CHEBI:29965"/>
        <dbReference type="ChEBI" id="CHEBI:57540"/>
        <dbReference type="ChEBI" id="CHEBI:142554"/>
        <dbReference type="EC" id="2.4.2.31"/>
    </reaction>
</comment>
<dbReference type="SUPFAM" id="SSF56399">
    <property type="entry name" value="ADP-ribosylation"/>
    <property type="match status" value="1"/>
</dbReference>
<gene>
    <name evidence="8" type="ORF">JXQ802_LOCUS29251</name>
    <name evidence="7" type="ORF">PYM288_LOCUS3019</name>
</gene>
<keyword evidence="2 6" id="KW-0328">Glycosyltransferase</keyword>
<sequence>MENPNPRFLSNIQDEPSNMLQPIAGYEREPLLCLEEACEPLYSLINDLPQYIWISKCNCQNPEDGLTKDESASIHLYTMEWPNSQESFYAKLNQTLRSINRQELKPWFRYLKLFLTALFKLPSIEGVVWRGVLGDLSSQYLTTNQQAWWALSSCTLSLKILESPLYLGKIGTRTLFSIETQTGRRIRSHSYFKHEEEILLLPGTFFQIISHLSPAENLHIIHLKEQQAPFPLLQLPFSEAQIRGKFREKLKNENSQQRIRHLITFANLNEKISATHHLGDITNGYENLRWHNVSYMHMDHALQHIKCKATGYQYVFQNEIQRYRSPYIALNSCGKSMLIGSLTDDDSTFTVHTIELQSGSEDNLEIFIFGFKSNVKLFKKKIKLFIEKSTLVQLEWNNIDLITFESTNNEEDNKRFHFILISIEIT</sequence>
<keyword evidence="3 6" id="KW-0808">Transferase</keyword>
<keyword evidence="6" id="KW-0521">NADP</keyword>
<dbReference type="EMBL" id="CAJNOL010001138">
    <property type="protein sequence ID" value="CAF1296069.1"/>
    <property type="molecule type" value="Genomic_DNA"/>
</dbReference>
<dbReference type="Pfam" id="PF01129">
    <property type="entry name" value="ART"/>
    <property type="match status" value="1"/>
</dbReference>
<evidence type="ECO:0000313" key="8">
    <source>
        <dbReference type="EMBL" id="CAF1296069.1"/>
    </source>
</evidence>
<dbReference type="GO" id="GO:0106274">
    <property type="term" value="F:NAD+-protein-arginine ADP-ribosyltransferase activity"/>
    <property type="evidence" value="ECO:0007669"/>
    <property type="project" value="UniProtKB-EC"/>
</dbReference>
<evidence type="ECO:0000256" key="6">
    <source>
        <dbReference type="RuleBase" id="RU361228"/>
    </source>
</evidence>
<organism evidence="7 9">
    <name type="scientific">Rotaria sordida</name>
    <dbReference type="NCBI Taxonomy" id="392033"/>
    <lineage>
        <taxon>Eukaryota</taxon>
        <taxon>Metazoa</taxon>
        <taxon>Spiralia</taxon>
        <taxon>Gnathifera</taxon>
        <taxon>Rotifera</taxon>
        <taxon>Eurotatoria</taxon>
        <taxon>Bdelloidea</taxon>
        <taxon>Philodinida</taxon>
        <taxon>Philodinidae</taxon>
        <taxon>Rotaria</taxon>
    </lineage>
</organism>
<proteinExistence type="inferred from homology"/>
<evidence type="ECO:0000256" key="5">
    <source>
        <dbReference type="ARBA" id="ARBA00047597"/>
    </source>
</evidence>
<dbReference type="PROSITE" id="PS51996">
    <property type="entry name" value="TR_MART"/>
    <property type="match status" value="1"/>
</dbReference>
<comment type="similarity">
    <text evidence="1 6">Belongs to the Arg-specific ADP-ribosyltransferase family.</text>
</comment>
<dbReference type="EC" id="2.4.2.31" evidence="6"/>
<dbReference type="GO" id="GO:0016779">
    <property type="term" value="F:nucleotidyltransferase activity"/>
    <property type="evidence" value="ECO:0007669"/>
    <property type="project" value="UniProtKB-KW"/>
</dbReference>
<name>A0A813QJX4_9BILA</name>
<evidence type="ECO:0000256" key="3">
    <source>
        <dbReference type="ARBA" id="ARBA00022679"/>
    </source>
</evidence>
<evidence type="ECO:0000313" key="9">
    <source>
        <dbReference type="Proteomes" id="UP000663854"/>
    </source>
</evidence>
<evidence type="ECO:0000256" key="2">
    <source>
        <dbReference type="ARBA" id="ARBA00022676"/>
    </source>
</evidence>
<evidence type="ECO:0000256" key="1">
    <source>
        <dbReference type="ARBA" id="ARBA00009558"/>
    </source>
</evidence>
<protein>
    <recommendedName>
        <fullName evidence="6">NAD(P)(+)--arginine ADP-ribosyltransferase</fullName>
        <ecNumber evidence="6">2.4.2.31</ecNumber>
    </recommendedName>
    <alternativeName>
        <fullName evidence="6">Mono(ADP-ribosyl)transferase</fullName>
    </alternativeName>
</protein>
<evidence type="ECO:0000256" key="4">
    <source>
        <dbReference type="ARBA" id="ARBA00022695"/>
    </source>
</evidence>
<evidence type="ECO:0000313" key="7">
    <source>
        <dbReference type="EMBL" id="CAF0769236.1"/>
    </source>
</evidence>
<dbReference type="EMBL" id="CAJNOH010000021">
    <property type="protein sequence ID" value="CAF0769236.1"/>
    <property type="molecule type" value="Genomic_DNA"/>
</dbReference>
<evidence type="ECO:0000313" key="10">
    <source>
        <dbReference type="Proteomes" id="UP000663870"/>
    </source>
</evidence>
<keyword evidence="6" id="KW-0520">NAD</keyword>
<dbReference type="AlphaFoldDB" id="A0A813QJX4"/>
<reference evidence="7" key="1">
    <citation type="submission" date="2021-02" db="EMBL/GenBank/DDBJ databases">
        <authorList>
            <person name="Nowell W R."/>
        </authorList>
    </citation>
    <scope>NUCLEOTIDE SEQUENCE</scope>
</reference>
<keyword evidence="10" id="KW-1185">Reference proteome</keyword>
<dbReference type="Proteomes" id="UP000663854">
    <property type="component" value="Unassembled WGS sequence"/>
</dbReference>
<accession>A0A813QJX4</accession>
<dbReference type="InterPro" id="IPR000768">
    <property type="entry name" value="ART"/>
</dbReference>
<dbReference type="Proteomes" id="UP000663870">
    <property type="component" value="Unassembled WGS sequence"/>
</dbReference>